<dbReference type="AlphaFoldDB" id="A0A3D9SLT5"/>
<dbReference type="PANTHER" id="PTHR39082:SF1">
    <property type="entry name" value="SCAVENGER RECEPTOR CLASS A MEMBER 3"/>
    <property type="match status" value="1"/>
</dbReference>
<dbReference type="EMBL" id="QTTT01000001">
    <property type="protein sequence ID" value="REE95360.1"/>
    <property type="molecule type" value="Genomic_DNA"/>
</dbReference>
<feature type="coiled-coil region" evidence="1">
    <location>
        <begin position="37"/>
        <end position="152"/>
    </location>
</feature>
<sequence length="247" mass="27834">MKAAPQSQQRLLDLQELDAALDRSAHRRRTLPETAEIERLEGRLTELRDAVVTAETEVSDLDREQKKAEQDVDQVRTRAERDQQRLDSGMVTSAKDLANLQSEIASLRRRQSDLEEVVLEIMERREEADARAARLRTEREEAGRELTSVTERRDAAWKEIDEEVAATGAARTAVAKDVPDDLMALYEKLRAQFGGVGAAALHRGRCQGCHLALNTVDLNRIRAAAQDEVVRCEECRRILIRTPESGL</sequence>
<keyword evidence="1" id="KW-0175">Coiled coil</keyword>
<evidence type="ECO:0000259" key="3">
    <source>
        <dbReference type="Pfam" id="PF24481"/>
    </source>
</evidence>
<protein>
    <submittedName>
        <fullName evidence="4">Uncharacterized protein</fullName>
    </submittedName>
</protein>
<gene>
    <name evidence="4" type="ORF">DFJ69_0746</name>
</gene>
<dbReference type="RefSeq" id="WP_116021172.1">
    <property type="nucleotide sequence ID" value="NZ_QTTT01000001.1"/>
</dbReference>
<organism evidence="4 5">
    <name type="scientific">Thermomonospora umbrina</name>
    <dbReference type="NCBI Taxonomy" id="111806"/>
    <lineage>
        <taxon>Bacteria</taxon>
        <taxon>Bacillati</taxon>
        <taxon>Actinomycetota</taxon>
        <taxon>Actinomycetes</taxon>
        <taxon>Streptosporangiales</taxon>
        <taxon>Thermomonosporaceae</taxon>
        <taxon>Thermomonospora</taxon>
    </lineage>
</organism>
<evidence type="ECO:0000256" key="1">
    <source>
        <dbReference type="SAM" id="Coils"/>
    </source>
</evidence>
<dbReference type="PANTHER" id="PTHR39082">
    <property type="entry name" value="PHOSPHOLIPASE C-BETA-2-RELATED"/>
    <property type="match status" value="1"/>
</dbReference>
<evidence type="ECO:0000259" key="2">
    <source>
        <dbReference type="Pfam" id="PF02591"/>
    </source>
</evidence>
<dbReference type="InterPro" id="IPR056003">
    <property type="entry name" value="CT398_CC_hairpin"/>
</dbReference>
<evidence type="ECO:0000313" key="5">
    <source>
        <dbReference type="Proteomes" id="UP000256661"/>
    </source>
</evidence>
<reference evidence="4 5" key="1">
    <citation type="submission" date="2018-08" db="EMBL/GenBank/DDBJ databases">
        <title>Sequencing the genomes of 1000 actinobacteria strains.</title>
        <authorList>
            <person name="Klenk H.-P."/>
        </authorList>
    </citation>
    <scope>NUCLEOTIDE SEQUENCE [LARGE SCALE GENOMIC DNA]</scope>
    <source>
        <strain evidence="4 5">DSM 43927</strain>
    </source>
</reference>
<dbReference type="OrthoDB" id="9784388at2"/>
<accession>A0A3D9SLT5</accession>
<evidence type="ECO:0000313" key="4">
    <source>
        <dbReference type="EMBL" id="REE95360.1"/>
    </source>
</evidence>
<dbReference type="Gene3D" id="1.10.287.1490">
    <property type="match status" value="1"/>
</dbReference>
<keyword evidence="5" id="KW-1185">Reference proteome</keyword>
<dbReference type="InterPro" id="IPR052376">
    <property type="entry name" value="Oxidative_Scav/Glycosyltrans"/>
</dbReference>
<feature type="domain" description="C4-type zinc ribbon" evidence="2">
    <location>
        <begin position="205"/>
        <end position="239"/>
    </location>
</feature>
<dbReference type="Proteomes" id="UP000256661">
    <property type="component" value="Unassembled WGS sequence"/>
</dbReference>
<dbReference type="Pfam" id="PF02591">
    <property type="entry name" value="Zn_ribbon_9"/>
    <property type="match status" value="1"/>
</dbReference>
<name>A0A3D9SLT5_9ACTN</name>
<dbReference type="InterPro" id="IPR003743">
    <property type="entry name" value="Zf-RING_7"/>
</dbReference>
<feature type="domain" description="CT398-like coiled coil hairpin" evidence="3">
    <location>
        <begin position="14"/>
        <end position="194"/>
    </location>
</feature>
<proteinExistence type="predicted"/>
<dbReference type="Pfam" id="PF24481">
    <property type="entry name" value="CT398_CC"/>
    <property type="match status" value="1"/>
</dbReference>
<comment type="caution">
    <text evidence="4">The sequence shown here is derived from an EMBL/GenBank/DDBJ whole genome shotgun (WGS) entry which is preliminary data.</text>
</comment>